<sequence length="80" mass="8912">MRRAWAQEDGRGLEGTRERTHAASGLGLLDERLRRGKLRLQHGDGALRGNLSSVELARGLQQRFEPGGNSINTLLRHGKR</sequence>
<reference evidence="2 3" key="1">
    <citation type="journal article" date="2012" name="New Phytol.">
        <title>Insight into trade-off between wood decay and parasitism from the genome of a fungal forest pathogen.</title>
        <authorList>
            <person name="Olson A."/>
            <person name="Aerts A."/>
            <person name="Asiegbu F."/>
            <person name="Belbahri L."/>
            <person name="Bouzid O."/>
            <person name="Broberg A."/>
            <person name="Canback B."/>
            <person name="Coutinho P.M."/>
            <person name="Cullen D."/>
            <person name="Dalman K."/>
            <person name="Deflorio G."/>
            <person name="van Diepen L.T."/>
            <person name="Dunand C."/>
            <person name="Duplessis S."/>
            <person name="Durling M."/>
            <person name="Gonthier P."/>
            <person name="Grimwood J."/>
            <person name="Fossdal C.G."/>
            <person name="Hansson D."/>
            <person name="Henrissat B."/>
            <person name="Hietala A."/>
            <person name="Himmelstrand K."/>
            <person name="Hoffmeister D."/>
            <person name="Hogberg N."/>
            <person name="James T.Y."/>
            <person name="Karlsson M."/>
            <person name="Kohler A."/>
            <person name="Kues U."/>
            <person name="Lee Y.H."/>
            <person name="Lin Y.C."/>
            <person name="Lind M."/>
            <person name="Lindquist E."/>
            <person name="Lombard V."/>
            <person name="Lucas S."/>
            <person name="Lunden K."/>
            <person name="Morin E."/>
            <person name="Murat C."/>
            <person name="Park J."/>
            <person name="Raffaello T."/>
            <person name="Rouze P."/>
            <person name="Salamov A."/>
            <person name="Schmutz J."/>
            <person name="Solheim H."/>
            <person name="Stahlberg J."/>
            <person name="Velez H."/>
            <person name="de Vries R.P."/>
            <person name="Wiebenga A."/>
            <person name="Woodward S."/>
            <person name="Yakovlev I."/>
            <person name="Garbelotto M."/>
            <person name="Martin F."/>
            <person name="Grigoriev I.V."/>
            <person name="Stenlid J."/>
        </authorList>
    </citation>
    <scope>NUCLEOTIDE SEQUENCE [LARGE SCALE GENOMIC DNA]</scope>
    <source>
        <strain evidence="2 3">TC 32-1</strain>
    </source>
</reference>
<dbReference type="HOGENOM" id="CLU_2590051_0_0_1"/>
<dbReference type="GeneID" id="20677413"/>
<evidence type="ECO:0000313" key="2">
    <source>
        <dbReference type="EMBL" id="ETW86392.1"/>
    </source>
</evidence>
<evidence type="ECO:0000313" key="3">
    <source>
        <dbReference type="Proteomes" id="UP000030671"/>
    </source>
</evidence>
<evidence type="ECO:0000256" key="1">
    <source>
        <dbReference type="SAM" id="MobiDB-lite"/>
    </source>
</evidence>
<accession>W4KKP5</accession>
<dbReference type="EMBL" id="KI925455">
    <property type="protein sequence ID" value="ETW86392.1"/>
    <property type="molecule type" value="Genomic_DNA"/>
</dbReference>
<gene>
    <name evidence="2" type="ORF">HETIRDRAFT_471790</name>
</gene>
<proteinExistence type="predicted"/>
<dbReference type="Proteomes" id="UP000030671">
    <property type="component" value="Unassembled WGS sequence"/>
</dbReference>
<dbReference type="RefSeq" id="XP_009543134.1">
    <property type="nucleotide sequence ID" value="XM_009544839.1"/>
</dbReference>
<dbReference type="AlphaFoldDB" id="W4KKP5"/>
<organism evidence="2 3">
    <name type="scientific">Heterobasidion irregulare (strain TC 32-1)</name>
    <dbReference type="NCBI Taxonomy" id="747525"/>
    <lineage>
        <taxon>Eukaryota</taxon>
        <taxon>Fungi</taxon>
        <taxon>Dikarya</taxon>
        <taxon>Basidiomycota</taxon>
        <taxon>Agaricomycotina</taxon>
        <taxon>Agaricomycetes</taxon>
        <taxon>Russulales</taxon>
        <taxon>Bondarzewiaceae</taxon>
        <taxon>Heterobasidion</taxon>
        <taxon>Heterobasidion annosum species complex</taxon>
    </lineage>
</organism>
<name>W4KKP5_HETIT</name>
<keyword evidence="3" id="KW-1185">Reference proteome</keyword>
<dbReference type="InParanoid" id="W4KKP5"/>
<feature type="region of interest" description="Disordered" evidence="1">
    <location>
        <begin position="1"/>
        <end position="21"/>
    </location>
</feature>
<protein>
    <submittedName>
        <fullName evidence="2">Uncharacterized protein</fullName>
    </submittedName>
</protein>
<dbReference type="KEGG" id="hir:HETIRDRAFT_471790"/>